<evidence type="ECO:0000313" key="2">
    <source>
        <dbReference type="Proteomes" id="UP000317010"/>
    </source>
</evidence>
<accession>A0A562UC35</accession>
<organism evidence="1 2">
    <name type="scientific">Mucilaginibacter frigoritolerans</name>
    <dbReference type="NCBI Taxonomy" id="652788"/>
    <lineage>
        <taxon>Bacteria</taxon>
        <taxon>Pseudomonadati</taxon>
        <taxon>Bacteroidota</taxon>
        <taxon>Sphingobacteriia</taxon>
        <taxon>Sphingobacteriales</taxon>
        <taxon>Sphingobacteriaceae</taxon>
        <taxon>Mucilaginibacter</taxon>
    </lineage>
</organism>
<dbReference type="OrthoDB" id="1492869at2"/>
<keyword evidence="2" id="KW-1185">Reference proteome</keyword>
<comment type="caution">
    <text evidence="1">The sequence shown here is derived from an EMBL/GenBank/DDBJ whole genome shotgun (WGS) entry which is preliminary data.</text>
</comment>
<protein>
    <submittedName>
        <fullName evidence="1">Uncharacterized protein</fullName>
    </submittedName>
</protein>
<gene>
    <name evidence="1" type="ORF">JN11_00876</name>
</gene>
<name>A0A562UC35_9SPHI</name>
<dbReference type="Proteomes" id="UP000317010">
    <property type="component" value="Unassembled WGS sequence"/>
</dbReference>
<dbReference type="EMBL" id="VLLI01000002">
    <property type="protein sequence ID" value="TWJ03338.1"/>
    <property type="molecule type" value="Genomic_DNA"/>
</dbReference>
<reference evidence="1 2" key="1">
    <citation type="submission" date="2019-07" db="EMBL/GenBank/DDBJ databases">
        <title>Genomic Encyclopedia of Archaeal and Bacterial Type Strains, Phase II (KMG-II): from individual species to whole genera.</title>
        <authorList>
            <person name="Goeker M."/>
        </authorList>
    </citation>
    <scope>NUCLEOTIDE SEQUENCE [LARGE SCALE GENOMIC DNA]</scope>
    <source>
        <strain evidence="1 2">ATCC BAA-1854</strain>
    </source>
</reference>
<dbReference type="RefSeq" id="WP_144909964.1">
    <property type="nucleotide sequence ID" value="NZ_VLLI01000002.1"/>
</dbReference>
<dbReference type="AlphaFoldDB" id="A0A562UC35"/>
<sequence length="273" mass="32743">MEDVDTLLKWTDDLKKEISQLSFQENDIRRDFYGLLFDVTYNSYISFAGQKLFESIKDGDVILSDKLSISDKHVERLMEASIFPIRSRSQRNYLNRHLLIDAWSNFELCTTFFVEAICKDDELENLLGHHFRDIYKCISKSNLNENERENLLKLTRKTHLTHVPITRKTDFLFKRAINYYRDAQKDKEFLIFLGRFRNTIHTNFIYYGKDFEYRFGHAHFKFENSKLVKWIDPFEPSPKLYFYLLGQLKDIWTVFVNAINHDSLIPYPDLEQE</sequence>
<evidence type="ECO:0000313" key="1">
    <source>
        <dbReference type="EMBL" id="TWJ03338.1"/>
    </source>
</evidence>
<proteinExistence type="predicted"/>